<proteinExistence type="predicted"/>
<dbReference type="AlphaFoldDB" id="A0A9P8LIU5"/>
<feature type="compositionally biased region" description="Basic and acidic residues" evidence="1">
    <location>
        <begin position="158"/>
        <end position="178"/>
    </location>
</feature>
<dbReference type="Proteomes" id="UP000750711">
    <property type="component" value="Unassembled WGS sequence"/>
</dbReference>
<evidence type="ECO:0000313" key="2">
    <source>
        <dbReference type="EMBL" id="KAH0566234.1"/>
    </source>
</evidence>
<feature type="region of interest" description="Disordered" evidence="1">
    <location>
        <begin position="156"/>
        <end position="178"/>
    </location>
</feature>
<evidence type="ECO:0000313" key="3">
    <source>
        <dbReference type="Proteomes" id="UP000750711"/>
    </source>
</evidence>
<accession>A0A9P8LIU5</accession>
<sequence length="178" mass="19101">MVTYKNVTQGTGEKFVTSPVQWVGTDGLATCVGCYIKFTDGVFVGHIDSAQVVTGPGVNYDYVRDKCKELLTAAVGTYSSSTHTAVSAYSSGTDFAMQALRDGIRLWCNNSSLPLTSWGGFKVKTDGSGLTWIVSADVPQNVTGRYNLSVPVKPGTQEVKEGENKTQEVKEGENEILS</sequence>
<name>A0A9P8LIU5_9PEZI</name>
<keyword evidence="3" id="KW-1185">Reference proteome</keyword>
<evidence type="ECO:0000256" key="1">
    <source>
        <dbReference type="SAM" id="MobiDB-lite"/>
    </source>
</evidence>
<reference evidence="2" key="1">
    <citation type="submission" date="2021-03" db="EMBL/GenBank/DDBJ databases">
        <title>Comparative genomics and phylogenomic investigation of the class Geoglossomycetes provide insights into ecological specialization and systematics.</title>
        <authorList>
            <person name="Melie T."/>
            <person name="Pirro S."/>
            <person name="Miller A.N."/>
            <person name="Quandt A."/>
        </authorList>
    </citation>
    <scope>NUCLEOTIDE SEQUENCE</scope>
    <source>
        <strain evidence="2">CAQ_001_2017</strain>
    </source>
</reference>
<dbReference type="EMBL" id="JAGHQM010000023">
    <property type="protein sequence ID" value="KAH0566234.1"/>
    <property type="molecule type" value="Genomic_DNA"/>
</dbReference>
<gene>
    <name evidence="2" type="ORF">GP486_000381</name>
</gene>
<comment type="caution">
    <text evidence="2">The sequence shown here is derived from an EMBL/GenBank/DDBJ whole genome shotgun (WGS) entry which is preliminary data.</text>
</comment>
<organism evidence="2 3">
    <name type="scientific">Trichoglossum hirsutum</name>
    <dbReference type="NCBI Taxonomy" id="265104"/>
    <lineage>
        <taxon>Eukaryota</taxon>
        <taxon>Fungi</taxon>
        <taxon>Dikarya</taxon>
        <taxon>Ascomycota</taxon>
        <taxon>Pezizomycotina</taxon>
        <taxon>Geoglossomycetes</taxon>
        <taxon>Geoglossales</taxon>
        <taxon>Geoglossaceae</taxon>
        <taxon>Trichoglossum</taxon>
    </lineage>
</organism>
<protein>
    <submittedName>
        <fullName evidence="2">Uncharacterized protein</fullName>
    </submittedName>
</protein>